<dbReference type="GO" id="GO:0004757">
    <property type="term" value="F:sepiapterin reductase (NADP+) activity"/>
    <property type="evidence" value="ECO:0000318"/>
    <property type="project" value="GO_Central"/>
</dbReference>
<evidence type="ECO:0000256" key="6">
    <source>
        <dbReference type="ARBA" id="ARBA00022490"/>
    </source>
</evidence>
<keyword evidence="10" id="KW-1185">Reference proteome</keyword>
<dbReference type="GeneID" id="10508610"/>
<evidence type="ECO:0000313" key="9">
    <source>
        <dbReference type="EMBL" id="EGC30821.1"/>
    </source>
</evidence>
<keyword evidence="7" id="KW-0521">NADP</keyword>
<protein>
    <recommendedName>
        <fullName evidence="5">Sepiapterin reductase</fullName>
        <ecNumber evidence="4">1.1.1.153</ecNumber>
    </recommendedName>
</protein>
<comment type="subcellular location">
    <subcellularLocation>
        <location evidence="1">Cytoplasm</location>
    </subcellularLocation>
</comment>
<dbReference type="FunFam" id="3.40.50.720:FF:000259">
    <property type="entry name" value="Sepiapterin reductase"/>
    <property type="match status" value="1"/>
</dbReference>
<dbReference type="InParanoid" id="F0ZZ19"/>
<evidence type="ECO:0000256" key="8">
    <source>
        <dbReference type="ARBA" id="ARBA00023002"/>
    </source>
</evidence>
<dbReference type="EMBL" id="GL871298">
    <property type="protein sequence ID" value="EGC30821.1"/>
    <property type="molecule type" value="Genomic_DNA"/>
</dbReference>
<dbReference type="FunCoup" id="F0ZZ19">
    <property type="interactions" value="83"/>
</dbReference>
<organism evidence="9 10">
    <name type="scientific">Dictyostelium purpureum</name>
    <name type="common">Slime mold</name>
    <dbReference type="NCBI Taxonomy" id="5786"/>
    <lineage>
        <taxon>Eukaryota</taxon>
        <taxon>Amoebozoa</taxon>
        <taxon>Evosea</taxon>
        <taxon>Eumycetozoa</taxon>
        <taxon>Dictyostelia</taxon>
        <taxon>Dictyosteliales</taxon>
        <taxon>Dictyosteliaceae</taxon>
        <taxon>Dictyostelium</taxon>
    </lineage>
</organism>
<proteinExistence type="inferred from homology"/>
<dbReference type="PRINTS" id="PR00081">
    <property type="entry name" value="GDHRDH"/>
</dbReference>
<dbReference type="GO" id="GO:0006729">
    <property type="term" value="P:tetrahydrobiopterin biosynthetic process"/>
    <property type="evidence" value="ECO:0000318"/>
    <property type="project" value="GO_Central"/>
</dbReference>
<dbReference type="PANTHER" id="PTHR44085">
    <property type="entry name" value="SEPIAPTERIN REDUCTASE"/>
    <property type="match status" value="1"/>
</dbReference>
<evidence type="ECO:0000256" key="5">
    <source>
        <dbReference type="ARBA" id="ARBA00019170"/>
    </source>
</evidence>
<evidence type="ECO:0000256" key="3">
    <source>
        <dbReference type="ARBA" id="ARBA00011738"/>
    </source>
</evidence>
<dbReference type="VEuPathDB" id="AmoebaDB:DICPUDRAFT_157402"/>
<dbReference type="STRING" id="5786.F0ZZ19"/>
<dbReference type="SUPFAM" id="SSF51735">
    <property type="entry name" value="NAD(P)-binding Rossmann-fold domains"/>
    <property type="match status" value="1"/>
</dbReference>
<dbReference type="OMA" id="GFAQECP"/>
<dbReference type="KEGG" id="dpp:DICPUDRAFT_157402"/>
<dbReference type="InterPro" id="IPR051721">
    <property type="entry name" value="Biopterin_syn/organic_redct"/>
</dbReference>
<dbReference type="NCBIfam" id="TIGR01500">
    <property type="entry name" value="sepiapter_red"/>
    <property type="match status" value="1"/>
</dbReference>
<dbReference type="CDD" id="cd05367">
    <property type="entry name" value="SPR-like_SDR_c"/>
    <property type="match status" value="1"/>
</dbReference>
<keyword evidence="8" id="KW-0560">Oxidoreductase</keyword>
<dbReference type="Gene3D" id="3.40.50.720">
    <property type="entry name" value="NAD(P)-binding Rossmann-like Domain"/>
    <property type="match status" value="1"/>
</dbReference>
<evidence type="ECO:0000313" key="10">
    <source>
        <dbReference type="Proteomes" id="UP000001064"/>
    </source>
</evidence>
<dbReference type="GO" id="GO:0006979">
    <property type="term" value="P:response to oxidative stress"/>
    <property type="evidence" value="ECO:0007669"/>
    <property type="project" value="EnsemblProtists"/>
</dbReference>
<evidence type="ECO:0000256" key="1">
    <source>
        <dbReference type="ARBA" id="ARBA00004496"/>
    </source>
</evidence>
<dbReference type="GO" id="GO:0005737">
    <property type="term" value="C:cytoplasm"/>
    <property type="evidence" value="ECO:0007669"/>
    <property type="project" value="UniProtKB-SubCell"/>
</dbReference>
<comment type="subunit">
    <text evidence="3">Homodimer.</text>
</comment>
<reference evidence="10" key="1">
    <citation type="journal article" date="2011" name="Genome Biol.">
        <title>Comparative genomics of the social amoebae Dictyostelium discoideum and Dictyostelium purpureum.</title>
        <authorList>
            <consortium name="US DOE Joint Genome Institute (JGI-PGF)"/>
            <person name="Sucgang R."/>
            <person name="Kuo A."/>
            <person name="Tian X."/>
            <person name="Salerno W."/>
            <person name="Parikh A."/>
            <person name="Feasley C.L."/>
            <person name="Dalin E."/>
            <person name="Tu H."/>
            <person name="Huang E."/>
            <person name="Barry K."/>
            <person name="Lindquist E."/>
            <person name="Shapiro H."/>
            <person name="Bruce D."/>
            <person name="Schmutz J."/>
            <person name="Salamov A."/>
            <person name="Fey P."/>
            <person name="Gaudet P."/>
            <person name="Anjard C."/>
            <person name="Babu M.M."/>
            <person name="Basu S."/>
            <person name="Bushmanova Y."/>
            <person name="van der Wel H."/>
            <person name="Katoh-Kurasawa M."/>
            <person name="Dinh C."/>
            <person name="Coutinho P.M."/>
            <person name="Saito T."/>
            <person name="Elias M."/>
            <person name="Schaap P."/>
            <person name="Kay R.R."/>
            <person name="Henrissat B."/>
            <person name="Eichinger L."/>
            <person name="Rivero F."/>
            <person name="Putnam N.H."/>
            <person name="West C.M."/>
            <person name="Loomis W.F."/>
            <person name="Chisholm R.L."/>
            <person name="Shaulsky G."/>
            <person name="Strassmann J.E."/>
            <person name="Queller D.C."/>
            <person name="Kuspa A."/>
            <person name="Grigoriev I.V."/>
        </authorList>
    </citation>
    <scope>NUCLEOTIDE SEQUENCE [LARGE SCALE GENOMIC DNA]</scope>
    <source>
        <strain evidence="10">QSDP1</strain>
    </source>
</reference>
<dbReference type="InterPro" id="IPR006393">
    <property type="entry name" value="Sepiapterin_red"/>
</dbReference>
<dbReference type="AlphaFoldDB" id="F0ZZ19"/>
<dbReference type="EC" id="1.1.1.153" evidence="4"/>
<comment type="similarity">
    <text evidence="2">Belongs to the sepiapterin reductase family.</text>
</comment>
<dbReference type="eggNOG" id="KOG1204">
    <property type="taxonomic scope" value="Eukaryota"/>
</dbReference>
<dbReference type="OrthoDB" id="153074at2759"/>
<dbReference type="InterPro" id="IPR002347">
    <property type="entry name" value="SDR_fam"/>
</dbReference>
<accession>F0ZZ19</accession>
<name>F0ZZ19_DICPU</name>
<sequence>MSRVLSIVTGANRGFGSSICQEFVKFSPNKEQHLDFILFARSADSLKNTKESIKTLSKVANVIEEYGVEMSDIPQVEKTFKDCLDKIEWNKYSKICLVNNHGTLYNLDKIDTFTDFQHIQKNNDINITSFVTISSLFLRKVKALPNFKDLEVTMVNITSLAAIKPFESWGLYCSSKAFREMFSNVIAEENKSSPNFKVLNYSPGPLDTDMQKEVRETCSSEETRQFYLELKKNNNLVAPGDSARALAKLVFTYEFTTGQHIDYYDIKEK</sequence>
<dbReference type="Pfam" id="PF00106">
    <property type="entry name" value="adh_short"/>
    <property type="match status" value="1"/>
</dbReference>
<dbReference type="InterPro" id="IPR036291">
    <property type="entry name" value="NAD(P)-bd_dom_sf"/>
</dbReference>
<evidence type="ECO:0000256" key="7">
    <source>
        <dbReference type="ARBA" id="ARBA00022857"/>
    </source>
</evidence>
<dbReference type="RefSeq" id="XP_003292664.1">
    <property type="nucleotide sequence ID" value="XM_003292616.1"/>
</dbReference>
<evidence type="ECO:0000256" key="4">
    <source>
        <dbReference type="ARBA" id="ARBA00013075"/>
    </source>
</evidence>
<dbReference type="Proteomes" id="UP000001064">
    <property type="component" value="Unassembled WGS sequence"/>
</dbReference>
<evidence type="ECO:0000256" key="2">
    <source>
        <dbReference type="ARBA" id="ARBA00010483"/>
    </source>
</evidence>
<dbReference type="PANTHER" id="PTHR44085:SF2">
    <property type="entry name" value="SEPIAPTERIN REDUCTASE"/>
    <property type="match status" value="1"/>
</dbReference>
<keyword evidence="6" id="KW-0963">Cytoplasm</keyword>
<gene>
    <name evidence="9" type="ORF">DICPUDRAFT_157402</name>
</gene>